<dbReference type="InterPro" id="IPR032466">
    <property type="entry name" value="Metal_Hydrolase"/>
</dbReference>
<keyword evidence="3" id="KW-1185">Reference proteome</keyword>
<comment type="caution">
    <text evidence="2">The sequence shown here is derived from an EMBL/GenBank/DDBJ whole genome shotgun (WGS) entry which is preliminary data.</text>
</comment>
<evidence type="ECO:0000313" key="3">
    <source>
        <dbReference type="Proteomes" id="UP000282837"/>
    </source>
</evidence>
<dbReference type="OrthoDB" id="8098664at2"/>
<feature type="domain" description="Amidohydrolase-related" evidence="1">
    <location>
        <begin position="54"/>
        <end position="401"/>
    </location>
</feature>
<evidence type="ECO:0000313" key="2">
    <source>
        <dbReference type="EMBL" id="RVU04082.1"/>
    </source>
</evidence>
<dbReference type="PANTHER" id="PTHR43135:SF3">
    <property type="entry name" value="ALPHA-D-RIBOSE 1-METHYLPHOSPHONATE 5-TRIPHOSPHATE DIPHOSPHATASE"/>
    <property type="match status" value="1"/>
</dbReference>
<dbReference type="EMBL" id="SACO01000010">
    <property type="protein sequence ID" value="RVU04082.1"/>
    <property type="molecule type" value="Genomic_DNA"/>
</dbReference>
<dbReference type="Proteomes" id="UP000282837">
    <property type="component" value="Unassembled WGS sequence"/>
</dbReference>
<accession>A0A3S2X2J4</accession>
<dbReference type="SUPFAM" id="SSF51338">
    <property type="entry name" value="Composite domain of metallo-dependent hydrolases"/>
    <property type="match status" value="2"/>
</dbReference>
<dbReference type="Gene3D" id="3.20.20.140">
    <property type="entry name" value="Metal-dependent hydrolases"/>
    <property type="match status" value="1"/>
</dbReference>
<evidence type="ECO:0000259" key="1">
    <source>
        <dbReference type="Pfam" id="PF01979"/>
    </source>
</evidence>
<organism evidence="2 3">
    <name type="scientific">Novosphingobium umbonatum</name>
    <dbReference type="NCBI Taxonomy" id="1908524"/>
    <lineage>
        <taxon>Bacteria</taxon>
        <taxon>Pseudomonadati</taxon>
        <taxon>Pseudomonadota</taxon>
        <taxon>Alphaproteobacteria</taxon>
        <taxon>Sphingomonadales</taxon>
        <taxon>Sphingomonadaceae</taxon>
        <taxon>Novosphingobium</taxon>
    </lineage>
</organism>
<dbReference type="RefSeq" id="WP_127710182.1">
    <property type="nucleotide sequence ID" value="NZ_SACO01000010.1"/>
</dbReference>
<dbReference type="PANTHER" id="PTHR43135">
    <property type="entry name" value="ALPHA-D-RIBOSE 1-METHYLPHOSPHONATE 5-TRIPHOSPHATE DIPHOSPHATASE"/>
    <property type="match status" value="1"/>
</dbReference>
<dbReference type="GO" id="GO:0016810">
    <property type="term" value="F:hydrolase activity, acting on carbon-nitrogen (but not peptide) bonds"/>
    <property type="evidence" value="ECO:0007669"/>
    <property type="project" value="InterPro"/>
</dbReference>
<sequence length="413" mass="43371">MTTLFTNIRIFDGTPNATRLGQVLVDGDKIARVAYAPETIDAPEATVVDGQGGTLMPGLVDGHTHLQLGSSVESMSKPGNHPTEVLALTAAHCGRVMLDHGFTAAYSGGSPSAAAEIAVKAAFDKGTMAGPRLVTSSMEKLPGGTPGLIFKFPDRDTRPSDPAAVAGFVEEMAASGLQTVKFLLNGVSAMDPGTNLSEQFHEDEIMAAGEAARRCGVSLTAHCYTAASIKVAIKAGFKVLYHCNYADDEALDAIEAAKDSLYIGLAPGIEEADRDRAPKFGFMASEGQVAEQISAVEHKKAVGRELRKRGVRSVIGGDYGFPWNPIGMNARDLELFVEWFGYSPAETLSCATMVGGELMGMPIGQIKEGYLADLLLVAGDPTENISLLRDKGNLKAIMKGGAFHKAPAAAAVA</sequence>
<reference evidence="2 3" key="1">
    <citation type="submission" date="2019-01" db="EMBL/GenBank/DDBJ databases">
        <authorList>
            <person name="Chen W.-M."/>
        </authorList>
    </citation>
    <scope>NUCLEOTIDE SEQUENCE [LARGE SCALE GENOMIC DNA]</scope>
    <source>
        <strain evidence="2 3">FSY-9</strain>
    </source>
</reference>
<dbReference type="InterPro" id="IPR011059">
    <property type="entry name" value="Metal-dep_hydrolase_composite"/>
</dbReference>
<dbReference type="Pfam" id="PF01979">
    <property type="entry name" value="Amidohydro_1"/>
    <property type="match status" value="1"/>
</dbReference>
<protein>
    <submittedName>
        <fullName evidence="2">Amidohydrolase</fullName>
    </submittedName>
</protein>
<keyword evidence="2" id="KW-0378">Hydrolase</keyword>
<dbReference type="InterPro" id="IPR006680">
    <property type="entry name" value="Amidohydro-rel"/>
</dbReference>
<dbReference type="InterPro" id="IPR051781">
    <property type="entry name" value="Metallo-dep_Hydrolase"/>
</dbReference>
<dbReference type="AlphaFoldDB" id="A0A3S2X2J4"/>
<proteinExistence type="predicted"/>
<gene>
    <name evidence="2" type="ORF">EOE18_12960</name>
</gene>
<dbReference type="SUPFAM" id="SSF51556">
    <property type="entry name" value="Metallo-dependent hydrolases"/>
    <property type="match status" value="1"/>
</dbReference>
<name>A0A3S2X2J4_9SPHN</name>
<dbReference type="Gene3D" id="2.30.40.10">
    <property type="entry name" value="Urease, subunit C, domain 1"/>
    <property type="match status" value="1"/>
</dbReference>